<feature type="transmembrane region" description="Helical" evidence="1">
    <location>
        <begin position="128"/>
        <end position="148"/>
    </location>
</feature>
<keyword evidence="1" id="KW-0812">Transmembrane</keyword>
<organism evidence="2 3">
    <name type="scientific">Dioscorea zingiberensis</name>
    <dbReference type="NCBI Taxonomy" id="325984"/>
    <lineage>
        <taxon>Eukaryota</taxon>
        <taxon>Viridiplantae</taxon>
        <taxon>Streptophyta</taxon>
        <taxon>Embryophyta</taxon>
        <taxon>Tracheophyta</taxon>
        <taxon>Spermatophyta</taxon>
        <taxon>Magnoliopsida</taxon>
        <taxon>Liliopsida</taxon>
        <taxon>Dioscoreales</taxon>
        <taxon>Dioscoreaceae</taxon>
        <taxon>Dioscorea</taxon>
    </lineage>
</organism>
<reference evidence="2 3" key="1">
    <citation type="journal article" date="2022" name="Hortic Res">
        <title>The genome of Dioscorea zingiberensis sheds light on the biosynthesis, origin and evolution of the medicinally important diosgenin saponins.</title>
        <authorList>
            <person name="Li Y."/>
            <person name="Tan C."/>
            <person name="Li Z."/>
            <person name="Guo J."/>
            <person name="Li S."/>
            <person name="Chen X."/>
            <person name="Wang C."/>
            <person name="Dai X."/>
            <person name="Yang H."/>
            <person name="Song W."/>
            <person name="Hou L."/>
            <person name="Xu J."/>
            <person name="Tong Z."/>
            <person name="Xu A."/>
            <person name="Yuan X."/>
            <person name="Wang W."/>
            <person name="Yang Q."/>
            <person name="Chen L."/>
            <person name="Sun Z."/>
            <person name="Wang K."/>
            <person name="Pan B."/>
            <person name="Chen J."/>
            <person name="Bao Y."/>
            <person name="Liu F."/>
            <person name="Qi X."/>
            <person name="Gang D.R."/>
            <person name="Wen J."/>
            <person name="Li J."/>
        </authorList>
    </citation>
    <scope>NUCLEOTIDE SEQUENCE [LARGE SCALE GENOMIC DNA]</scope>
    <source>
        <strain evidence="2">Dzin_1.0</strain>
    </source>
</reference>
<comment type="caution">
    <text evidence="2">The sequence shown here is derived from an EMBL/GenBank/DDBJ whole genome shotgun (WGS) entry which is preliminary data.</text>
</comment>
<keyword evidence="3" id="KW-1185">Reference proteome</keyword>
<sequence>MAVFSATPSATCINGNLNHNNNNFLSSKHFSDFISPARSRTSTIVNMAPKKKVNKIDGGWKKQWFRSQDILRRVGRHRSGRVQEAREAQVAGYSPAALASAALPVLVAALAVIVLIPDDSAALVVVQYVVAAVLGAGAVGLLVGSVVLDGLQEAD</sequence>
<protein>
    <submittedName>
        <fullName evidence="2">Uncharacterized protein</fullName>
    </submittedName>
</protein>
<dbReference type="AlphaFoldDB" id="A0A9D5H1L2"/>
<keyword evidence="1" id="KW-1133">Transmembrane helix</keyword>
<gene>
    <name evidence="2" type="ORF">J5N97_000244</name>
</gene>
<dbReference type="Pfam" id="PF06549">
    <property type="entry name" value="DUF1118"/>
    <property type="match status" value="1"/>
</dbReference>
<proteinExistence type="predicted"/>
<dbReference type="EMBL" id="JAGGNH010000125">
    <property type="protein sequence ID" value="KAJ0959988.1"/>
    <property type="molecule type" value="Genomic_DNA"/>
</dbReference>
<feature type="transmembrane region" description="Helical" evidence="1">
    <location>
        <begin position="96"/>
        <end position="116"/>
    </location>
</feature>
<evidence type="ECO:0000313" key="2">
    <source>
        <dbReference type="EMBL" id="KAJ0959988.1"/>
    </source>
</evidence>
<dbReference type="Proteomes" id="UP001085076">
    <property type="component" value="Unassembled WGS sequence"/>
</dbReference>
<evidence type="ECO:0000256" key="1">
    <source>
        <dbReference type="SAM" id="Phobius"/>
    </source>
</evidence>
<name>A0A9D5H1L2_9LILI</name>
<accession>A0A9D5H1L2</accession>
<evidence type="ECO:0000313" key="3">
    <source>
        <dbReference type="Proteomes" id="UP001085076"/>
    </source>
</evidence>
<dbReference type="InterPro" id="IPR009500">
    <property type="entry name" value="DUF1118"/>
</dbReference>
<keyword evidence="1" id="KW-0472">Membrane</keyword>